<accession>A0A150MC59</accession>
<proteinExistence type="predicted"/>
<comment type="caution">
    <text evidence="2">The sequence shown here is derived from an EMBL/GenBank/DDBJ whole genome shotgun (WGS) entry which is preliminary data.</text>
</comment>
<evidence type="ECO:0000256" key="1">
    <source>
        <dbReference type="SAM" id="MobiDB-lite"/>
    </source>
</evidence>
<reference evidence="2 3" key="1">
    <citation type="submission" date="2016-01" db="EMBL/GenBank/DDBJ databases">
        <title>Draft Genome Sequences of Seven Thermophilic Sporeformers Isolated from Foods.</title>
        <authorList>
            <person name="Berendsen E.M."/>
            <person name="Wells-Bennik M.H."/>
            <person name="Krawcyk A.O."/>
            <person name="De Jong A."/>
            <person name="Holsappel S."/>
            <person name="Eijlander R.T."/>
            <person name="Kuipers O.P."/>
        </authorList>
    </citation>
    <scope>NUCLEOTIDE SEQUENCE [LARGE SCALE GENOMIC DNA]</scope>
    <source>
        <strain evidence="2 3">B4135</strain>
    </source>
</reference>
<feature type="region of interest" description="Disordered" evidence="1">
    <location>
        <begin position="1"/>
        <end position="42"/>
    </location>
</feature>
<dbReference type="Proteomes" id="UP000075683">
    <property type="component" value="Unassembled WGS sequence"/>
</dbReference>
<name>A0A150MC59_9BACI</name>
<protein>
    <submittedName>
        <fullName evidence="2">Uncharacterized protein</fullName>
    </submittedName>
</protein>
<sequence>MPQRRPAGGLFKTGILLKPRPDGQEFPGAPQAPKNKGRLRNRFQPVFRKTANDLSKARSRRRRPRYFFMFSGPLLI</sequence>
<dbReference type="AlphaFoldDB" id="A0A150MC59"/>
<dbReference type="EMBL" id="LQYT01000013">
    <property type="protein sequence ID" value="KYD22154.1"/>
    <property type="molecule type" value="Genomic_DNA"/>
</dbReference>
<dbReference type="STRING" id="301148.B4135_1499"/>
<evidence type="ECO:0000313" key="3">
    <source>
        <dbReference type="Proteomes" id="UP000075683"/>
    </source>
</evidence>
<evidence type="ECO:0000313" key="2">
    <source>
        <dbReference type="EMBL" id="KYD22154.1"/>
    </source>
</evidence>
<organism evidence="2 3">
    <name type="scientific">Caldibacillus debilis</name>
    <dbReference type="NCBI Taxonomy" id="301148"/>
    <lineage>
        <taxon>Bacteria</taxon>
        <taxon>Bacillati</taxon>
        <taxon>Bacillota</taxon>
        <taxon>Bacilli</taxon>
        <taxon>Bacillales</taxon>
        <taxon>Bacillaceae</taxon>
        <taxon>Caldibacillus</taxon>
    </lineage>
</organism>
<gene>
    <name evidence="2" type="ORF">B4135_1499</name>
</gene>